<dbReference type="Proteomes" id="UP000237466">
    <property type="component" value="Unassembled WGS sequence"/>
</dbReference>
<dbReference type="RefSeq" id="WP_011151683.1">
    <property type="nucleotide sequence ID" value="NZ_CBCSFK010000001.1"/>
</dbReference>
<dbReference type="InterPro" id="IPR009057">
    <property type="entry name" value="Homeodomain-like_sf"/>
</dbReference>
<accession>A0A2S3R133</accession>
<dbReference type="GO" id="GO:0003700">
    <property type="term" value="F:DNA-binding transcription factor activity"/>
    <property type="evidence" value="ECO:0007669"/>
    <property type="project" value="InterPro"/>
</dbReference>
<dbReference type="SMART" id="SM00342">
    <property type="entry name" value="HTH_ARAC"/>
    <property type="match status" value="1"/>
</dbReference>
<comment type="caution">
    <text evidence="5">The sequence shown here is derived from an EMBL/GenBank/DDBJ whole genome shotgun (WGS) entry which is preliminary data.</text>
</comment>
<dbReference type="Gene3D" id="1.10.10.60">
    <property type="entry name" value="Homeodomain-like"/>
    <property type="match status" value="2"/>
</dbReference>
<evidence type="ECO:0000313" key="5">
    <source>
        <dbReference type="EMBL" id="POB46482.1"/>
    </source>
</evidence>
<evidence type="ECO:0000313" key="6">
    <source>
        <dbReference type="Proteomes" id="UP000237466"/>
    </source>
</evidence>
<keyword evidence="2" id="KW-0238">DNA-binding</keyword>
<feature type="domain" description="HTH araC/xylS-type" evidence="4">
    <location>
        <begin position="195"/>
        <end position="293"/>
    </location>
</feature>
<keyword evidence="3" id="KW-0804">Transcription</keyword>
<organism evidence="5 6">
    <name type="scientific">Vibrio vulnificus</name>
    <dbReference type="NCBI Taxonomy" id="672"/>
    <lineage>
        <taxon>Bacteria</taxon>
        <taxon>Pseudomonadati</taxon>
        <taxon>Pseudomonadota</taxon>
        <taxon>Gammaproteobacteria</taxon>
        <taxon>Vibrionales</taxon>
        <taxon>Vibrionaceae</taxon>
        <taxon>Vibrio</taxon>
    </lineage>
</organism>
<evidence type="ECO:0000259" key="4">
    <source>
        <dbReference type="PROSITE" id="PS01124"/>
    </source>
</evidence>
<gene>
    <name evidence="5" type="ORF">CRN52_15155</name>
</gene>
<dbReference type="PROSITE" id="PS01124">
    <property type="entry name" value="HTH_ARAC_FAMILY_2"/>
    <property type="match status" value="1"/>
</dbReference>
<keyword evidence="1" id="KW-0805">Transcription regulation</keyword>
<name>A0A2S3R133_VIBVL</name>
<proteinExistence type="predicted"/>
<reference evidence="5 6" key="1">
    <citation type="journal article" date="2018" name="Front. Microbiol.">
        <title>Phylogeny of Vibrio vulnificus from the Analysis of the Core-Genome: Implications for Intra-Species Taxonomy.</title>
        <authorList>
            <person name="Roig F.J."/>
            <person name="Gonzalez-Candelas F."/>
            <person name="Sanjuan E."/>
            <person name="Fouz B."/>
            <person name="Feil E.J."/>
            <person name="Llorens C."/>
            <person name="Baker-Austin C."/>
            <person name="Oliver J.D."/>
            <person name="Danin-Poleg Y."/>
            <person name="Gibas C.J."/>
            <person name="Kashi Y."/>
            <person name="Gulig P.A."/>
            <person name="Morrison S.S."/>
            <person name="Amaro C."/>
        </authorList>
    </citation>
    <scope>NUCLEOTIDE SEQUENCE [LARGE SCALE GENOMIC DNA]</scope>
    <source>
        <strain evidence="5 6">CECT4608</strain>
    </source>
</reference>
<evidence type="ECO:0000256" key="3">
    <source>
        <dbReference type="ARBA" id="ARBA00023163"/>
    </source>
</evidence>
<evidence type="ECO:0000256" key="2">
    <source>
        <dbReference type="ARBA" id="ARBA00023125"/>
    </source>
</evidence>
<dbReference type="EMBL" id="PDGH01000102">
    <property type="protein sequence ID" value="POB46482.1"/>
    <property type="molecule type" value="Genomic_DNA"/>
</dbReference>
<dbReference type="Pfam" id="PF12833">
    <property type="entry name" value="HTH_18"/>
    <property type="match status" value="1"/>
</dbReference>
<dbReference type="GO" id="GO:0043565">
    <property type="term" value="F:sequence-specific DNA binding"/>
    <property type="evidence" value="ECO:0007669"/>
    <property type="project" value="InterPro"/>
</dbReference>
<evidence type="ECO:0000256" key="1">
    <source>
        <dbReference type="ARBA" id="ARBA00023015"/>
    </source>
</evidence>
<dbReference type="AlphaFoldDB" id="A0A2S3R133"/>
<sequence>MKPFVENVLLEESFNWLVKRYHCEAPLEEFACPWHYHTEYELVFYLDSDGILEGKYFAGDAIGPTSHNTLLLYGPGLPHMVAGQSTSHVAKPLDTVIIWFSHQWILDIVSTIPDAQSIIALLEESKYGLLFSPNIVNELSARLIGLEQKQRKYQALDIIHILMCLSDDKAAQRVSYTPYQLKAVNEQGATNKRLQLARAFIESHYSKNIRMDDFCHALHLSESSAYRLFAKHYGCSFSEHLKQYRIGKACEKLTRTDLPIQLIAEQTGFQNLSNFNRHFKALKQMTPKQFRTQFR</sequence>
<protein>
    <submittedName>
        <fullName evidence="5">AraC family transcriptional regulator</fullName>
    </submittedName>
</protein>
<dbReference type="InterPro" id="IPR018060">
    <property type="entry name" value="HTH_AraC"/>
</dbReference>
<dbReference type="PANTHER" id="PTHR43280:SF27">
    <property type="entry name" value="TRANSCRIPTIONAL REGULATOR MTLR"/>
    <property type="match status" value="1"/>
</dbReference>
<dbReference type="PANTHER" id="PTHR43280">
    <property type="entry name" value="ARAC-FAMILY TRANSCRIPTIONAL REGULATOR"/>
    <property type="match status" value="1"/>
</dbReference>
<dbReference type="SUPFAM" id="SSF46689">
    <property type="entry name" value="Homeodomain-like"/>
    <property type="match status" value="2"/>
</dbReference>